<reference evidence="2" key="1">
    <citation type="journal article" date="2019" name="Int. J. Syst. Evol. Microbiol.">
        <title>The Global Catalogue of Microorganisms (GCM) 10K type strain sequencing project: providing services to taxonomists for standard genome sequencing and annotation.</title>
        <authorList>
            <consortium name="The Broad Institute Genomics Platform"/>
            <consortium name="The Broad Institute Genome Sequencing Center for Infectious Disease"/>
            <person name="Wu L."/>
            <person name="Ma J."/>
        </authorList>
    </citation>
    <scope>NUCLEOTIDE SEQUENCE [LARGE SCALE GENOMIC DNA]</scope>
    <source>
        <strain evidence="2">JCM 13929</strain>
    </source>
</reference>
<accession>A0ABP4U981</accession>
<organism evidence="1 2">
    <name type="scientific">Nonomuraea maheshkhaliensis</name>
    <dbReference type="NCBI Taxonomy" id="419590"/>
    <lineage>
        <taxon>Bacteria</taxon>
        <taxon>Bacillati</taxon>
        <taxon>Actinomycetota</taxon>
        <taxon>Actinomycetes</taxon>
        <taxon>Streptosporangiales</taxon>
        <taxon>Streptosporangiaceae</taxon>
        <taxon>Nonomuraea</taxon>
    </lineage>
</organism>
<name>A0ABP4U981_9ACTN</name>
<dbReference type="RefSeq" id="WP_346115633.1">
    <property type="nucleotide sequence ID" value="NZ_BAAAMU010000336.1"/>
</dbReference>
<protein>
    <submittedName>
        <fullName evidence="1">Uncharacterized protein</fullName>
    </submittedName>
</protein>
<dbReference type="EMBL" id="BAAAMU010000336">
    <property type="protein sequence ID" value="GAA1701165.1"/>
    <property type="molecule type" value="Genomic_DNA"/>
</dbReference>
<dbReference type="Proteomes" id="UP001500064">
    <property type="component" value="Unassembled WGS sequence"/>
</dbReference>
<evidence type="ECO:0000313" key="2">
    <source>
        <dbReference type="Proteomes" id="UP001500064"/>
    </source>
</evidence>
<proteinExistence type="predicted"/>
<gene>
    <name evidence="1" type="ORF">GCM10009733_112220</name>
</gene>
<evidence type="ECO:0000313" key="1">
    <source>
        <dbReference type="EMBL" id="GAA1701165.1"/>
    </source>
</evidence>
<comment type="caution">
    <text evidence="1">The sequence shown here is derived from an EMBL/GenBank/DDBJ whole genome shotgun (WGS) entry which is preliminary data.</text>
</comment>
<keyword evidence="2" id="KW-1185">Reference proteome</keyword>
<sequence>MGRVAVLGERARVTGFGPTGAVTLPAETAEEVRRAWSTLPPDVLVVVLTPMAATVLGPLRDRLTVVMDERAGGDR</sequence>